<evidence type="ECO:0000313" key="2">
    <source>
        <dbReference type="Proteomes" id="UP000679950"/>
    </source>
</evidence>
<dbReference type="Proteomes" id="UP000679950">
    <property type="component" value="Unassembled WGS sequence"/>
</dbReference>
<dbReference type="RefSeq" id="WP_212966672.1">
    <property type="nucleotide sequence ID" value="NZ_BORB01000024.1"/>
</dbReference>
<dbReference type="EMBL" id="BORB01000024">
    <property type="protein sequence ID" value="GIN58479.1"/>
    <property type="molecule type" value="Genomic_DNA"/>
</dbReference>
<comment type="caution">
    <text evidence="1">The sequence shown here is derived from an EMBL/GenBank/DDBJ whole genome shotgun (WGS) entry which is preliminary data.</text>
</comment>
<proteinExistence type="predicted"/>
<keyword evidence="2" id="KW-1185">Reference proteome</keyword>
<organism evidence="1 2">
    <name type="scientific">Lederbergia ruris</name>
    <dbReference type="NCBI Taxonomy" id="217495"/>
    <lineage>
        <taxon>Bacteria</taxon>
        <taxon>Bacillati</taxon>
        <taxon>Bacillota</taxon>
        <taxon>Bacilli</taxon>
        <taxon>Bacillales</taxon>
        <taxon>Bacillaceae</taxon>
        <taxon>Lederbergia</taxon>
    </lineage>
</organism>
<name>A0ABQ4KMU0_9BACI</name>
<sequence length="73" mass="8331">MKVKNIGNQSINIQATYDEISKIVNVLDQYWLINNDEAIKQLAQELRNPKVVVKKEDIDSANTRQSTKINSSN</sequence>
<evidence type="ECO:0000313" key="1">
    <source>
        <dbReference type="EMBL" id="GIN58479.1"/>
    </source>
</evidence>
<gene>
    <name evidence="1" type="ORF">J8TS2_27980</name>
</gene>
<accession>A0ABQ4KMU0</accession>
<reference evidence="1 2" key="1">
    <citation type="submission" date="2021-03" db="EMBL/GenBank/DDBJ databases">
        <title>Antimicrobial resistance genes in bacteria isolated from Japanese honey, and their potential for conferring macrolide and lincosamide resistance in the American foulbrood pathogen Paenibacillus larvae.</title>
        <authorList>
            <person name="Okamoto M."/>
            <person name="Kumagai M."/>
            <person name="Kanamori H."/>
            <person name="Takamatsu D."/>
        </authorList>
    </citation>
    <scope>NUCLEOTIDE SEQUENCE [LARGE SCALE GENOMIC DNA]</scope>
    <source>
        <strain evidence="1 2">J8TS2</strain>
    </source>
</reference>
<protein>
    <submittedName>
        <fullName evidence="1">Uncharacterized protein</fullName>
    </submittedName>
</protein>